<evidence type="ECO:0000256" key="3">
    <source>
        <dbReference type="ARBA" id="ARBA00022801"/>
    </source>
</evidence>
<dbReference type="InterPro" id="IPR051156">
    <property type="entry name" value="Mito/Outer_Membr_Metalloprot"/>
</dbReference>
<dbReference type="Proteomes" id="UP000033121">
    <property type="component" value="Unassembled WGS sequence"/>
</dbReference>
<dbReference type="GO" id="GO:0016020">
    <property type="term" value="C:membrane"/>
    <property type="evidence" value="ECO:0007669"/>
    <property type="project" value="TreeGrafter"/>
</dbReference>
<sequence length="269" mass="29410">MKKLIYTLLIAASVTSCSKNPITGRNQLTLFSESEIQSMATQEYQQFLSQNKVVAASASKDAEMVRRVGQRISNAITSYYSQKGLSNELAGYKWEYNLVDSKEVNAWCMPGGKIVVYTGLLPITQNEAALAVVMGHEIAHALAKHGNERMSQGMVQQLGGVALSVAVANKPEATQQIFMGAYGLGSQYGAVLPFSRSNELEADKYGLLFSAMAGYNPQEAIPLWERMAAASQGNRPPEFASTHPAEATRIEKLKELMPEAMKYYKPVGK</sequence>
<dbReference type="PROSITE" id="PS51257">
    <property type="entry name" value="PROKAR_LIPOPROTEIN"/>
    <property type="match status" value="1"/>
</dbReference>
<feature type="domain" description="Peptidase M48" evidence="7">
    <location>
        <begin position="85"/>
        <end position="256"/>
    </location>
</feature>
<dbReference type="Pfam" id="PF01435">
    <property type="entry name" value="Peptidase_M48"/>
    <property type="match status" value="1"/>
</dbReference>
<dbReference type="PANTHER" id="PTHR22726">
    <property type="entry name" value="METALLOENDOPEPTIDASE OMA1"/>
    <property type="match status" value="1"/>
</dbReference>
<evidence type="ECO:0000256" key="4">
    <source>
        <dbReference type="ARBA" id="ARBA00022833"/>
    </source>
</evidence>
<comment type="similarity">
    <text evidence="6">Belongs to the peptidase M48 family.</text>
</comment>
<evidence type="ECO:0000256" key="6">
    <source>
        <dbReference type="RuleBase" id="RU003983"/>
    </source>
</evidence>
<dbReference type="RefSeq" id="WP_046369708.1">
    <property type="nucleotide sequence ID" value="NZ_BBWV01000002.1"/>
</dbReference>
<accession>A0A0E9N285</accession>
<reference evidence="8 9" key="1">
    <citation type="submission" date="2015-04" db="EMBL/GenBank/DDBJ databases">
        <title>Whole genome shotgun sequence of Flavihumibacter petaseus NBRC 106054.</title>
        <authorList>
            <person name="Miyazawa S."/>
            <person name="Hosoyama A."/>
            <person name="Hashimoto M."/>
            <person name="Noguchi M."/>
            <person name="Tsuchikane K."/>
            <person name="Ohji S."/>
            <person name="Yamazoe A."/>
            <person name="Ichikawa N."/>
            <person name="Kimura A."/>
            <person name="Fujita N."/>
        </authorList>
    </citation>
    <scope>NUCLEOTIDE SEQUENCE [LARGE SCALE GENOMIC DNA]</scope>
    <source>
        <strain evidence="8 9">NBRC 106054</strain>
    </source>
</reference>
<evidence type="ECO:0000256" key="2">
    <source>
        <dbReference type="ARBA" id="ARBA00022723"/>
    </source>
</evidence>
<dbReference type="GO" id="GO:0004222">
    <property type="term" value="F:metalloendopeptidase activity"/>
    <property type="evidence" value="ECO:0007669"/>
    <property type="project" value="InterPro"/>
</dbReference>
<dbReference type="Gene3D" id="3.30.2010.10">
    <property type="entry name" value="Metalloproteases ('zincins'), catalytic domain"/>
    <property type="match status" value="1"/>
</dbReference>
<comment type="cofactor">
    <cofactor evidence="6">
        <name>Zn(2+)</name>
        <dbReference type="ChEBI" id="CHEBI:29105"/>
    </cofactor>
    <text evidence="6">Binds 1 zinc ion per subunit.</text>
</comment>
<comment type="caution">
    <text evidence="8">The sequence shown here is derived from an EMBL/GenBank/DDBJ whole genome shotgun (WGS) entry which is preliminary data.</text>
</comment>
<dbReference type="GO" id="GO:0046872">
    <property type="term" value="F:metal ion binding"/>
    <property type="evidence" value="ECO:0007669"/>
    <property type="project" value="UniProtKB-KW"/>
</dbReference>
<dbReference type="InterPro" id="IPR001915">
    <property type="entry name" value="Peptidase_M48"/>
</dbReference>
<keyword evidence="3 6" id="KW-0378">Hydrolase</keyword>
<keyword evidence="1 6" id="KW-0645">Protease</keyword>
<dbReference type="CDD" id="cd07331">
    <property type="entry name" value="M48C_Oma1_like"/>
    <property type="match status" value="1"/>
</dbReference>
<keyword evidence="4 6" id="KW-0862">Zinc</keyword>
<evidence type="ECO:0000313" key="9">
    <source>
        <dbReference type="Proteomes" id="UP000033121"/>
    </source>
</evidence>
<evidence type="ECO:0000256" key="5">
    <source>
        <dbReference type="ARBA" id="ARBA00023049"/>
    </source>
</evidence>
<keyword evidence="9" id="KW-1185">Reference proteome</keyword>
<keyword evidence="2" id="KW-0479">Metal-binding</keyword>
<dbReference type="EMBL" id="BBWV01000002">
    <property type="protein sequence ID" value="GAO43893.1"/>
    <property type="molecule type" value="Genomic_DNA"/>
</dbReference>
<name>A0A0E9N285_9BACT</name>
<evidence type="ECO:0000313" key="8">
    <source>
        <dbReference type="EMBL" id="GAO43893.1"/>
    </source>
</evidence>
<dbReference type="AlphaFoldDB" id="A0A0E9N285"/>
<organism evidence="8 9">
    <name type="scientific">Flavihumibacter petaseus NBRC 106054</name>
    <dbReference type="NCBI Taxonomy" id="1220578"/>
    <lineage>
        <taxon>Bacteria</taxon>
        <taxon>Pseudomonadati</taxon>
        <taxon>Bacteroidota</taxon>
        <taxon>Chitinophagia</taxon>
        <taxon>Chitinophagales</taxon>
        <taxon>Chitinophagaceae</taxon>
        <taxon>Flavihumibacter</taxon>
    </lineage>
</organism>
<protein>
    <submittedName>
        <fullName evidence="8">Peptidase M48 family protein</fullName>
    </submittedName>
</protein>
<dbReference type="STRING" id="1220578.FPE01S_02_09990"/>
<keyword evidence="5 6" id="KW-0482">Metalloprotease</keyword>
<dbReference type="PANTHER" id="PTHR22726:SF1">
    <property type="entry name" value="METALLOENDOPEPTIDASE OMA1, MITOCHONDRIAL"/>
    <property type="match status" value="1"/>
</dbReference>
<gene>
    <name evidence="8" type="ORF">FPE01S_02_09990</name>
</gene>
<dbReference type="GO" id="GO:0051603">
    <property type="term" value="P:proteolysis involved in protein catabolic process"/>
    <property type="evidence" value="ECO:0007669"/>
    <property type="project" value="TreeGrafter"/>
</dbReference>
<proteinExistence type="inferred from homology"/>
<evidence type="ECO:0000256" key="1">
    <source>
        <dbReference type="ARBA" id="ARBA00022670"/>
    </source>
</evidence>
<evidence type="ECO:0000259" key="7">
    <source>
        <dbReference type="Pfam" id="PF01435"/>
    </source>
</evidence>
<dbReference type="OrthoDB" id="9810445at2"/>